<evidence type="ECO:0000256" key="3">
    <source>
        <dbReference type="ARBA" id="ARBA00022729"/>
    </source>
</evidence>
<keyword evidence="6" id="KW-1015">Disulfide bond</keyword>
<accession>M3ERU2</accession>
<dbReference type="Gene3D" id="3.90.210.10">
    <property type="entry name" value="Heat-Labile Enterotoxin, subunit A"/>
    <property type="match status" value="1"/>
</dbReference>
<dbReference type="EMBL" id="AHOR02000010">
    <property type="protein sequence ID" value="EMF83783.1"/>
    <property type="molecule type" value="Genomic_DNA"/>
</dbReference>
<keyword evidence="4" id="KW-0260">Enterotoxin</keyword>
<dbReference type="SUPFAM" id="SSF69318">
    <property type="entry name" value="Integrin alpha N-terminal domain"/>
    <property type="match status" value="1"/>
</dbReference>
<reference evidence="7 8" key="1">
    <citation type="submission" date="2013-01" db="EMBL/GenBank/DDBJ databases">
        <authorList>
            <person name="Harkins D.M."/>
            <person name="Durkin A.S."/>
            <person name="Brinkac L.M."/>
            <person name="Haft D.H."/>
            <person name="Selengut J.D."/>
            <person name="Sanka R."/>
            <person name="DePew J."/>
            <person name="Purushe J."/>
            <person name="Tulsiani S.M."/>
            <person name="Graham G.C."/>
            <person name="Burns M.-A."/>
            <person name="Dohnt M.F."/>
            <person name="Smythe L.D."/>
            <person name="McKay D.B."/>
            <person name="Craig S.B."/>
            <person name="Vinetz J.M."/>
            <person name="Sutton G.G."/>
            <person name="Nierman W.C."/>
            <person name="Fouts D.E."/>
        </authorList>
    </citation>
    <scope>NUCLEOTIDE SEQUENCE [LARGE SCALE GENOMIC DNA]</scope>
    <source>
        <strain evidence="7 8">LT2116</strain>
    </source>
</reference>
<evidence type="ECO:0000313" key="8">
    <source>
        <dbReference type="Proteomes" id="UP000011770"/>
    </source>
</evidence>
<dbReference type="Proteomes" id="UP000011770">
    <property type="component" value="Unassembled WGS sequence"/>
</dbReference>
<evidence type="ECO:0000256" key="2">
    <source>
        <dbReference type="ARBA" id="ARBA00022656"/>
    </source>
</evidence>
<keyword evidence="3" id="KW-0732">Signal</keyword>
<evidence type="ECO:0000256" key="5">
    <source>
        <dbReference type="ARBA" id="ARBA00023026"/>
    </source>
</evidence>
<organism evidence="7 8">
    <name type="scientific">Leptospira weilii serovar Topaz str. LT2116</name>
    <dbReference type="NCBI Taxonomy" id="1088540"/>
    <lineage>
        <taxon>Bacteria</taxon>
        <taxon>Pseudomonadati</taxon>
        <taxon>Spirochaetota</taxon>
        <taxon>Spirochaetia</taxon>
        <taxon>Leptospirales</taxon>
        <taxon>Leptospiraceae</taxon>
        <taxon>Leptospira</taxon>
    </lineage>
</organism>
<dbReference type="SUPFAM" id="SSF56399">
    <property type="entry name" value="ADP-ribosylation"/>
    <property type="match status" value="1"/>
</dbReference>
<comment type="similarity">
    <text evidence="1">Belongs to the enterotoxin A family.</text>
</comment>
<evidence type="ECO:0000256" key="6">
    <source>
        <dbReference type="ARBA" id="ARBA00023157"/>
    </source>
</evidence>
<dbReference type="AlphaFoldDB" id="M3ERU2"/>
<sequence length="694" mass="77531">MQKILMILIVSFLLGTLENLYANRERPLPDPVDIVEGAHENQVATPPAEVFYLVTALTPEQVSASDGFWSAGASIDSTNIDFSLLNHVTPRVNSERSGYISLFRNFIHALIYAQSNISGNYYIYQIAGGFNIVDVQGSLGPYTPSNSTAEAVALNRIYWNQVYGWTRFSSNFNFSLDDPGLFEHNPIFDRETFANATSSPGLPELAGFPQGDPRWGNEFFVHVAGCDAPLRKLNNGRCYLKQAFLDTAQKISNVSQKKSKIPILPPFKTPISQAASSKGTFVSLSDYVGGLCYVTSKSKMECRPILNNGKLGFVAETTMSDTGYEDSYMFVDINNDWKDDFCRLVVGTDKYPLLKCNLGNGEGNFPTEVNFGSIDGGWSSGGAANKRMIVKGISGRSFFCRIIDGYEIACTELVQKRNGTEVTFTLGQSGITKGRHYYFNLAEQFSIFTDSNQDGIPDWCRITNQRYDRFDLNCWWSLGNQQFSNHVSIKDLTGDSNRDVIDSIRIMNPLIQDFCYVPKNQLKSSVRCYNFTSQKQYESSTGFNYVTRLMEAKGLMRKDGYSLCATEVRNPGKTMRLSCVSKGSAKSKIGFTPVFSTVDFEDYHNILNAKQTKIVYSNGRSLFCTIGANDVKCIPLNQDGPTCQRVIQAQTRSVRTLKIGLTGLENFQGKKECLALNNKDRCFNKNGICYKWGY</sequence>
<name>M3ERU2_9LEPT</name>
<dbReference type="InterPro" id="IPR028994">
    <property type="entry name" value="Integrin_alpha_N"/>
</dbReference>
<dbReference type="GO" id="GO:0005615">
    <property type="term" value="C:extracellular space"/>
    <property type="evidence" value="ECO:0007669"/>
    <property type="project" value="InterPro"/>
</dbReference>
<protein>
    <submittedName>
        <fullName evidence="7">Heat-labile enterotoxin alpha chain</fullName>
    </submittedName>
</protein>
<comment type="caution">
    <text evidence="7">The sequence shown here is derived from an EMBL/GenBank/DDBJ whole genome shotgun (WGS) entry which is preliminary data.</text>
</comment>
<dbReference type="GO" id="GO:0090729">
    <property type="term" value="F:toxin activity"/>
    <property type="evidence" value="ECO:0007669"/>
    <property type="project" value="UniProtKB-KW"/>
</dbReference>
<proteinExistence type="inferred from homology"/>
<gene>
    <name evidence="7" type="ORF">LEP1GSC188_4268</name>
</gene>
<keyword evidence="5" id="KW-0843">Virulence</keyword>
<keyword evidence="2" id="KW-0800">Toxin</keyword>
<dbReference type="InterPro" id="IPR001144">
    <property type="entry name" value="Enterotoxin_A"/>
</dbReference>
<evidence type="ECO:0000256" key="1">
    <source>
        <dbReference type="ARBA" id="ARBA00009092"/>
    </source>
</evidence>
<evidence type="ECO:0000313" key="7">
    <source>
        <dbReference type="EMBL" id="EMF83783.1"/>
    </source>
</evidence>
<dbReference type="Pfam" id="PF01375">
    <property type="entry name" value="Enterotoxin_a"/>
    <property type="match status" value="1"/>
</dbReference>
<evidence type="ECO:0000256" key="4">
    <source>
        <dbReference type="ARBA" id="ARBA00022861"/>
    </source>
</evidence>